<gene>
    <name evidence="1" type="ORF">BgramDRAFT_6606</name>
</gene>
<evidence type="ECO:0000313" key="1">
    <source>
        <dbReference type="EMBL" id="EDT06633.1"/>
    </source>
</evidence>
<organism evidence="1 2">
    <name type="scientific">Paraburkholderia graminis (strain ATCC 700544 / DSM 17151 / LMG 18924 / NCIMB 13744 / C4D1M)</name>
    <dbReference type="NCBI Taxonomy" id="396598"/>
    <lineage>
        <taxon>Bacteria</taxon>
        <taxon>Pseudomonadati</taxon>
        <taxon>Pseudomonadota</taxon>
        <taxon>Betaproteobacteria</taxon>
        <taxon>Burkholderiales</taxon>
        <taxon>Burkholderiaceae</taxon>
        <taxon>Paraburkholderia</taxon>
    </lineage>
</organism>
<accession>B1GB56</accession>
<sequence length="44" mass="4772">MFLGELLASLALMALCLVTPLKPLLYGGQWILWHPTITVCSVSA</sequence>
<keyword evidence="2" id="KW-1185">Reference proteome</keyword>
<name>B1GB56_PARG4</name>
<dbReference type="AlphaFoldDB" id="B1GB56"/>
<comment type="caution">
    <text evidence="1">The sequence shown here is derived from an EMBL/GenBank/DDBJ whole genome shotgun (WGS) entry which is preliminary data.</text>
</comment>
<evidence type="ECO:0000313" key="2">
    <source>
        <dbReference type="Proteomes" id="UP000005045"/>
    </source>
</evidence>
<dbReference type="Proteomes" id="UP000005045">
    <property type="component" value="Unassembled WGS sequence"/>
</dbReference>
<reference evidence="1 2" key="1">
    <citation type="submission" date="2008-03" db="EMBL/GenBank/DDBJ databases">
        <title>Sequencing of the draft genome and assembly of Burkholderia graminis C4D1M.</title>
        <authorList>
            <consortium name="US DOE Joint Genome Institute (JGI-PGF)"/>
            <person name="Copeland A."/>
            <person name="Lucas S."/>
            <person name="Lapidus A."/>
            <person name="Glavina del Rio T."/>
            <person name="Dalin E."/>
            <person name="Tice H."/>
            <person name="Bruce D."/>
            <person name="Goodwin L."/>
            <person name="Pitluck S."/>
            <person name="Larimer F."/>
            <person name="Land M.L."/>
            <person name="Hauser L."/>
            <person name="Tiedje J."/>
            <person name="Richardson P."/>
        </authorList>
    </citation>
    <scope>NUCLEOTIDE SEQUENCE [LARGE SCALE GENOMIC DNA]</scope>
    <source>
        <strain evidence="2">ATCC 700544 / DSM 17151 / LMG 18924 / NCIMB 13744 / C4D1M</strain>
    </source>
</reference>
<protein>
    <submittedName>
        <fullName evidence="1">Uncharacterized protein</fullName>
    </submittedName>
</protein>
<proteinExistence type="predicted"/>
<dbReference type="EMBL" id="ABLD01000051">
    <property type="protein sequence ID" value="EDT06633.1"/>
    <property type="molecule type" value="Genomic_DNA"/>
</dbReference>